<feature type="transmembrane region" description="Helical" evidence="5">
    <location>
        <begin position="216"/>
        <end position="235"/>
    </location>
</feature>
<organism evidence="7 8">
    <name type="scientific">Microbacterium soli</name>
    <dbReference type="NCBI Taxonomy" id="446075"/>
    <lineage>
        <taxon>Bacteria</taxon>
        <taxon>Bacillati</taxon>
        <taxon>Actinomycetota</taxon>
        <taxon>Actinomycetes</taxon>
        <taxon>Micrococcales</taxon>
        <taxon>Microbacteriaceae</taxon>
        <taxon>Microbacterium</taxon>
    </lineage>
</organism>
<comment type="caution">
    <text evidence="7">The sequence shown here is derived from an EMBL/GenBank/DDBJ whole genome shotgun (WGS) entry which is preliminary data.</text>
</comment>
<keyword evidence="4 5" id="KW-0472">Membrane</keyword>
<dbReference type="InterPro" id="IPR011701">
    <property type="entry name" value="MFS"/>
</dbReference>
<feature type="transmembrane region" description="Helical" evidence="5">
    <location>
        <begin position="81"/>
        <end position="99"/>
    </location>
</feature>
<proteinExistence type="predicted"/>
<feature type="domain" description="Major facilitator superfamily (MFS) profile" evidence="6">
    <location>
        <begin position="13"/>
        <end position="397"/>
    </location>
</feature>
<dbReference type="SUPFAM" id="SSF103473">
    <property type="entry name" value="MFS general substrate transporter"/>
    <property type="match status" value="1"/>
</dbReference>
<feature type="transmembrane region" description="Helical" evidence="5">
    <location>
        <begin position="166"/>
        <end position="186"/>
    </location>
</feature>
<evidence type="ECO:0000256" key="5">
    <source>
        <dbReference type="SAM" id="Phobius"/>
    </source>
</evidence>
<feature type="transmembrane region" description="Helical" evidence="5">
    <location>
        <begin position="105"/>
        <end position="127"/>
    </location>
</feature>
<feature type="transmembrane region" description="Helical" evidence="5">
    <location>
        <begin position="47"/>
        <end position="69"/>
    </location>
</feature>
<dbReference type="EMBL" id="BAABCP010000001">
    <property type="protein sequence ID" value="GAA3938514.1"/>
    <property type="molecule type" value="Genomic_DNA"/>
</dbReference>
<protein>
    <submittedName>
        <fullName evidence="7">MFS transporter</fullName>
    </submittedName>
</protein>
<feature type="transmembrane region" description="Helical" evidence="5">
    <location>
        <begin position="283"/>
        <end position="302"/>
    </location>
</feature>
<keyword evidence="8" id="KW-1185">Reference proteome</keyword>
<sequence length="413" mass="43945">MPSTHRRAVFRSAFLLSGITLFAFSLRTAVASLSPLLHLIQRDLTVPATVIGVIGASPMVCYAAFGIMTPAWTRRFGLERMTVAVLGVTTLGLTLRACAPDAPTLLATTVLIFAALGTGNILTPALAKRYFPRHIGTVTTMYATMLSISTFLPPGVAVPLADAAGWRFSIGVWAVFALLALIPWVWQLIAQRGENADAIADVVSSRPLRRLGRLRVTWAITLGFTISSAIAYTGFSWLPTILIDRAGVTPDAAGALLALFGLVSLPCSLVVPLLVARMRAERVLFVGSCAPSALGCLGLLLAPSAAPWLWTALLGLGPPLLFSTTMALFGIRTRAHPTSVALSSFVQSFGYGSAAVFPLIAGILHDMTGHWDSTIWILAAASVLAIPAGIALGRQETLEEQWERRHGPWDSPQ</sequence>
<dbReference type="PANTHER" id="PTHR23523:SF2">
    <property type="entry name" value="2-NITROIMIDAZOLE TRANSPORTER"/>
    <property type="match status" value="1"/>
</dbReference>
<keyword evidence="2 5" id="KW-0812">Transmembrane</keyword>
<evidence type="ECO:0000313" key="8">
    <source>
        <dbReference type="Proteomes" id="UP001501591"/>
    </source>
</evidence>
<dbReference type="Proteomes" id="UP001501591">
    <property type="component" value="Unassembled WGS sequence"/>
</dbReference>
<feature type="transmembrane region" description="Helical" evidence="5">
    <location>
        <begin position="375"/>
        <end position="393"/>
    </location>
</feature>
<comment type="subcellular location">
    <subcellularLocation>
        <location evidence="1">Cell membrane</location>
        <topology evidence="1">Multi-pass membrane protein</topology>
    </subcellularLocation>
</comment>
<dbReference type="Pfam" id="PF07690">
    <property type="entry name" value="MFS_1"/>
    <property type="match status" value="1"/>
</dbReference>
<evidence type="ECO:0000256" key="1">
    <source>
        <dbReference type="ARBA" id="ARBA00004651"/>
    </source>
</evidence>
<dbReference type="PROSITE" id="PS50850">
    <property type="entry name" value="MFS"/>
    <property type="match status" value="1"/>
</dbReference>
<dbReference type="InterPro" id="IPR020846">
    <property type="entry name" value="MFS_dom"/>
</dbReference>
<feature type="transmembrane region" description="Helical" evidence="5">
    <location>
        <begin position="139"/>
        <end position="160"/>
    </location>
</feature>
<evidence type="ECO:0000256" key="4">
    <source>
        <dbReference type="ARBA" id="ARBA00023136"/>
    </source>
</evidence>
<feature type="transmembrane region" description="Helical" evidence="5">
    <location>
        <begin position="308"/>
        <end position="329"/>
    </location>
</feature>
<accession>A0ABP7N9Y6</accession>
<name>A0ABP7N9Y6_9MICO</name>
<dbReference type="InterPro" id="IPR052524">
    <property type="entry name" value="MFS_Cyanate_Porter"/>
</dbReference>
<feature type="transmembrane region" description="Helical" evidence="5">
    <location>
        <begin position="341"/>
        <end position="363"/>
    </location>
</feature>
<keyword evidence="3 5" id="KW-1133">Transmembrane helix</keyword>
<feature type="transmembrane region" description="Helical" evidence="5">
    <location>
        <begin position="255"/>
        <end position="276"/>
    </location>
</feature>
<evidence type="ECO:0000259" key="6">
    <source>
        <dbReference type="PROSITE" id="PS50850"/>
    </source>
</evidence>
<reference evidence="8" key="1">
    <citation type="journal article" date="2019" name="Int. J. Syst. Evol. Microbiol.">
        <title>The Global Catalogue of Microorganisms (GCM) 10K type strain sequencing project: providing services to taxonomists for standard genome sequencing and annotation.</title>
        <authorList>
            <consortium name="The Broad Institute Genomics Platform"/>
            <consortium name="The Broad Institute Genome Sequencing Center for Infectious Disease"/>
            <person name="Wu L."/>
            <person name="Ma J."/>
        </authorList>
    </citation>
    <scope>NUCLEOTIDE SEQUENCE [LARGE SCALE GENOMIC DNA]</scope>
    <source>
        <strain evidence="8">JCM 17024</strain>
    </source>
</reference>
<evidence type="ECO:0000313" key="7">
    <source>
        <dbReference type="EMBL" id="GAA3938514.1"/>
    </source>
</evidence>
<evidence type="ECO:0000256" key="2">
    <source>
        <dbReference type="ARBA" id="ARBA00022692"/>
    </source>
</evidence>
<gene>
    <name evidence="7" type="ORF">GCM10022383_15790</name>
</gene>
<dbReference type="Gene3D" id="1.20.1250.20">
    <property type="entry name" value="MFS general substrate transporter like domains"/>
    <property type="match status" value="2"/>
</dbReference>
<evidence type="ECO:0000256" key="3">
    <source>
        <dbReference type="ARBA" id="ARBA00022989"/>
    </source>
</evidence>
<dbReference type="InterPro" id="IPR036259">
    <property type="entry name" value="MFS_trans_sf"/>
</dbReference>
<dbReference type="PANTHER" id="PTHR23523">
    <property type="match status" value="1"/>
</dbReference>